<evidence type="ECO:0000313" key="3">
    <source>
        <dbReference type="Proteomes" id="UP000832011"/>
    </source>
</evidence>
<keyword evidence="2" id="KW-0378">Hydrolase</keyword>
<protein>
    <submittedName>
        <fullName evidence="2">Metal-dependent hydrolase</fullName>
    </submittedName>
</protein>
<accession>A0ABY4E8F0</accession>
<keyword evidence="1" id="KW-0812">Transmembrane</keyword>
<dbReference type="PANTHER" id="PTHR40031">
    <property type="entry name" value="HYPOTHETICAL MEMBRANE SPANNING PROTEIN"/>
    <property type="match status" value="1"/>
</dbReference>
<feature type="transmembrane region" description="Helical" evidence="1">
    <location>
        <begin position="92"/>
        <end position="113"/>
    </location>
</feature>
<keyword evidence="1" id="KW-0472">Membrane</keyword>
<sequence length="346" mass="38587">MDSVTQLVTGALLAAAVVPAKHRRAALWAGAALGTLPDLDVLPLSLLNDDPVLKMTAHRSITHSLLILPWVATLIWWWCKRSNGRVAEAPKAWWWAIFLGLINHPLLDCFNAYGTWLFWPLGEEAIMWGNMFVIDPLFTLPLLLGFVWIAIKPLSRYTGKVMYGAIGLSVLYFAWSLAAQMWVMHKVDAQLAELGLEDAPRLVTATPFNTLVWQVIVMQPDGVLSGSYSISQDAADAPIALQHTASDAAVLTKIPDNVALQRLRRFNQGYFIAHEQDGQLIISDVRMGRAPHYTFNFAIARLHNGVWQELSPPVQIQDRPDVKKEWGYLQQRLWGGSVPVPEGNTP</sequence>
<keyword evidence="3" id="KW-1185">Reference proteome</keyword>
<feature type="transmembrane region" description="Helical" evidence="1">
    <location>
        <begin position="161"/>
        <end position="183"/>
    </location>
</feature>
<dbReference type="Pfam" id="PF04307">
    <property type="entry name" value="YdjM"/>
    <property type="match status" value="1"/>
</dbReference>
<gene>
    <name evidence="2" type="ORF">LVJ82_07000</name>
</gene>
<dbReference type="InterPro" id="IPR007404">
    <property type="entry name" value="YdjM-like"/>
</dbReference>
<evidence type="ECO:0000313" key="2">
    <source>
        <dbReference type="EMBL" id="UOO90708.1"/>
    </source>
</evidence>
<evidence type="ECO:0000256" key="1">
    <source>
        <dbReference type="SAM" id="Phobius"/>
    </source>
</evidence>
<organism evidence="2 3">
    <name type="scientific">Vitreoscilla massiliensis</name>
    <dbReference type="NCBI Taxonomy" id="1689272"/>
    <lineage>
        <taxon>Bacteria</taxon>
        <taxon>Pseudomonadati</taxon>
        <taxon>Pseudomonadota</taxon>
        <taxon>Betaproteobacteria</taxon>
        <taxon>Neisseriales</taxon>
        <taxon>Neisseriaceae</taxon>
        <taxon>Vitreoscilla</taxon>
    </lineage>
</organism>
<keyword evidence="1" id="KW-1133">Transmembrane helix</keyword>
<dbReference type="Proteomes" id="UP000832011">
    <property type="component" value="Chromosome"/>
</dbReference>
<dbReference type="PANTHER" id="PTHR40031:SF1">
    <property type="entry name" value="MEMBRANE-BOUND METAL-DEPENDENT HYDROLASE"/>
    <property type="match status" value="1"/>
</dbReference>
<reference evidence="2 3" key="1">
    <citation type="journal article" date="2022" name="Res Sq">
        <title>Evolution of multicellular longitudinally dividing oral cavity symbionts (Neisseriaceae).</title>
        <authorList>
            <person name="Nyongesa S."/>
            <person name="Weber P."/>
            <person name="Bernet E."/>
            <person name="Pullido F."/>
            <person name="Nieckarz M."/>
            <person name="Delaby M."/>
            <person name="Nieves C."/>
            <person name="Viehboeck T."/>
            <person name="Krause N."/>
            <person name="Rivera-Millot A."/>
            <person name="Nakamura A."/>
            <person name="Vischer N."/>
            <person name="VanNieuwenhze M."/>
            <person name="Brun Y."/>
            <person name="Cava F."/>
            <person name="Bulgheresi S."/>
            <person name="Veyrier F."/>
        </authorList>
    </citation>
    <scope>NUCLEOTIDE SEQUENCE [LARGE SCALE GENOMIC DNA]</scope>
    <source>
        <strain evidence="2 3">SN4</strain>
    </source>
</reference>
<dbReference type="RefSeq" id="WP_058305029.1">
    <property type="nucleotide sequence ID" value="NZ_CABKVG010000005.1"/>
</dbReference>
<feature type="transmembrane region" description="Helical" evidence="1">
    <location>
        <begin position="125"/>
        <end position="149"/>
    </location>
</feature>
<dbReference type="EMBL" id="CP091511">
    <property type="protein sequence ID" value="UOO90708.1"/>
    <property type="molecule type" value="Genomic_DNA"/>
</dbReference>
<proteinExistence type="predicted"/>
<dbReference type="InterPro" id="IPR053170">
    <property type="entry name" value="Transcription_regulator"/>
</dbReference>
<feature type="transmembrane region" description="Helical" evidence="1">
    <location>
        <begin position="61"/>
        <end position="80"/>
    </location>
</feature>
<name>A0ABY4E8F0_9NEIS</name>
<dbReference type="GO" id="GO:0016787">
    <property type="term" value="F:hydrolase activity"/>
    <property type="evidence" value="ECO:0007669"/>
    <property type="project" value="UniProtKB-KW"/>
</dbReference>